<dbReference type="InterPro" id="IPR023031">
    <property type="entry name" value="OPRT"/>
</dbReference>
<evidence type="ECO:0000259" key="7">
    <source>
        <dbReference type="Pfam" id="PF00156"/>
    </source>
</evidence>
<keyword evidence="5 6" id="KW-0665">Pyrimidine biosynthesis</keyword>
<evidence type="ECO:0000313" key="9">
    <source>
        <dbReference type="Proteomes" id="UP000665043"/>
    </source>
</evidence>
<gene>
    <name evidence="6" type="primary">pyrE</name>
    <name evidence="8" type="ORF">ERJ70_08610</name>
</gene>
<sequence length="210" mass="22656">MTKDEIANDLLQIGAVKISPDHPFTWTSGLTSPIYCDNRLTMSYPEIRKKLTMAFADMIKQMEGGPDVIAGCATAGIPHAAWLSDYLGLPMVYVRSKPKGHGKGNQIEGNIKKGQRVILIEDLVSTGGSALNAVQALQEEGAEVTAVCAIFTYGLTGTAEAFLEQGVSLSTITDFDSLVAVLEKKDGISEKGKKQLFGWREALQEPAHRS</sequence>
<comment type="cofactor">
    <cofactor evidence="6">
        <name>Mg(2+)</name>
        <dbReference type="ChEBI" id="CHEBI:18420"/>
    </cofactor>
</comment>
<comment type="caution">
    <text evidence="6">Lacks conserved residue(s) required for the propagation of feature annotation.</text>
</comment>
<dbReference type="Gene3D" id="3.40.50.2020">
    <property type="match status" value="1"/>
</dbReference>
<keyword evidence="4 6" id="KW-0808">Transferase</keyword>
<protein>
    <recommendedName>
        <fullName evidence="2 6">Orotate phosphoribosyltransferase</fullName>
        <shortName evidence="6">OPRT</shortName>
        <shortName evidence="6">OPRTase</shortName>
        <ecNumber evidence="2 6">2.4.2.10</ecNumber>
    </recommendedName>
</protein>
<feature type="binding site" evidence="6">
    <location>
        <position position="99"/>
    </location>
    <ligand>
        <name>5-phospho-alpha-D-ribose 1-diphosphate</name>
        <dbReference type="ChEBI" id="CHEBI:58017"/>
        <note>ligand shared between dimeric partners</note>
    </ligand>
</feature>
<comment type="similarity">
    <text evidence="6">Belongs to the purine/pyrimidine phosphoribosyltransferase family. PyrE subfamily.</text>
</comment>
<dbReference type="GO" id="GO:0004588">
    <property type="term" value="F:orotate phosphoribosyltransferase activity"/>
    <property type="evidence" value="ECO:0007669"/>
    <property type="project" value="UniProtKB-EC"/>
</dbReference>
<feature type="binding site" evidence="6">
    <location>
        <position position="101"/>
    </location>
    <ligand>
        <name>5-phospho-alpha-D-ribose 1-diphosphate</name>
        <dbReference type="ChEBI" id="CHEBI:58017"/>
        <note>ligand shared between dimeric partners</note>
    </ligand>
</feature>
<dbReference type="PANTHER" id="PTHR19278">
    <property type="entry name" value="OROTATE PHOSPHORIBOSYLTRANSFERASE"/>
    <property type="match status" value="1"/>
</dbReference>
<accession>A0ABX7VXY6</accession>
<reference evidence="8 9" key="1">
    <citation type="submission" date="2019-12" db="EMBL/GenBank/DDBJ databases">
        <title>The whole genome sequencing of a strain isolated from a Mars analog, Dalangtan Playa.</title>
        <authorList>
            <person name="Huang T."/>
        </authorList>
    </citation>
    <scope>NUCLEOTIDE SEQUENCE [LARGE SCALE GENOMIC DNA]</scope>
    <source>
        <strain evidence="8 9">DP4-553-S</strain>
    </source>
</reference>
<name>A0ABX7VXY6_9BACI</name>
<dbReference type="Pfam" id="PF00156">
    <property type="entry name" value="Pribosyltran"/>
    <property type="match status" value="1"/>
</dbReference>
<dbReference type="InterPro" id="IPR004467">
    <property type="entry name" value="Or_phspho_trans_dom"/>
</dbReference>
<organism evidence="8 9">
    <name type="scientific">Sediminibacillus dalangtanensis</name>
    <dbReference type="NCBI Taxonomy" id="2729421"/>
    <lineage>
        <taxon>Bacteria</taxon>
        <taxon>Bacillati</taxon>
        <taxon>Bacillota</taxon>
        <taxon>Bacilli</taxon>
        <taxon>Bacillales</taxon>
        <taxon>Bacillaceae</taxon>
        <taxon>Sediminibacillus</taxon>
    </lineage>
</organism>
<dbReference type="InterPro" id="IPR000836">
    <property type="entry name" value="PRTase_dom"/>
</dbReference>
<dbReference type="NCBIfam" id="TIGR00336">
    <property type="entry name" value="pyrE"/>
    <property type="match status" value="1"/>
</dbReference>
<dbReference type="Proteomes" id="UP000665043">
    <property type="component" value="Chromosome"/>
</dbReference>
<dbReference type="HAMAP" id="MF_01208">
    <property type="entry name" value="PyrE"/>
    <property type="match status" value="1"/>
</dbReference>
<comment type="subunit">
    <text evidence="6">Homodimer.</text>
</comment>
<dbReference type="PANTHER" id="PTHR19278:SF9">
    <property type="entry name" value="URIDINE 5'-MONOPHOSPHATE SYNTHASE"/>
    <property type="match status" value="1"/>
</dbReference>
<evidence type="ECO:0000313" key="8">
    <source>
        <dbReference type="EMBL" id="QTN01449.1"/>
    </source>
</evidence>
<keyword evidence="3 6" id="KW-0328">Glycosyltransferase</keyword>
<evidence type="ECO:0000256" key="3">
    <source>
        <dbReference type="ARBA" id="ARBA00022676"/>
    </source>
</evidence>
<comment type="function">
    <text evidence="6">Catalyzes the transfer of a ribosyl phosphate group from 5-phosphoribose 1-diphosphate to orotate, leading to the formation of orotidine monophosphate (OMP).</text>
</comment>
<comment type="catalytic activity">
    <reaction evidence="6">
        <text>orotidine 5'-phosphate + diphosphate = orotate + 5-phospho-alpha-D-ribose 1-diphosphate</text>
        <dbReference type="Rhea" id="RHEA:10380"/>
        <dbReference type="ChEBI" id="CHEBI:30839"/>
        <dbReference type="ChEBI" id="CHEBI:33019"/>
        <dbReference type="ChEBI" id="CHEBI:57538"/>
        <dbReference type="ChEBI" id="CHEBI:58017"/>
        <dbReference type="EC" id="2.4.2.10"/>
    </reaction>
</comment>
<feature type="domain" description="Phosphoribosyltransferase" evidence="7">
    <location>
        <begin position="46"/>
        <end position="150"/>
    </location>
</feature>
<evidence type="ECO:0000256" key="1">
    <source>
        <dbReference type="ARBA" id="ARBA00004889"/>
    </source>
</evidence>
<proteinExistence type="inferred from homology"/>
<feature type="binding site" description="in other chain" evidence="6">
    <location>
        <begin position="121"/>
        <end position="129"/>
    </location>
    <ligand>
        <name>5-phospho-alpha-D-ribose 1-diphosphate</name>
        <dbReference type="ChEBI" id="CHEBI:58017"/>
        <note>ligand shared between dimeric partners</note>
    </ligand>
</feature>
<dbReference type="CDD" id="cd06223">
    <property type="entry name" value="PRTases_typeI"/>
    <property type="match status" value="1"/>
</dbReference>
<evidence type="ECO:0000256" key="5">
    <source>
        <dbReference type="ARBA" id="ARBA00022975"/>
    </source>
</evidence>
<feature type="binding site" evidence="6">
    <location>
        <position position="125"/>
    </location>
    <ligand>
        <name>orotate</name>
        <dbReference type="ChEBI" id="CHEBI:30839"/>
    </ligand>
</feature>
<evidence type="ECO:0000256" key="2">
    <source>
        <dbReference type="ARBA" id="ARBA00011971"/>
    </source>
</evidence>
<evidence type="ECO:0000256" key="4">
    <source>
        <dbReference type="ARBA" id="ARBA00022679"/>
    </source>
</evidence>
<keyword evidence="9" id="KW-1185">Reference proteome</keyword>
<dbReference type="EC" id="2.4.2.10" evidence="2 6"/>
<dbReference type="EMBL" id="CP046956">
    <property type="protein sequence ID" value="QTN01449.1"/>
    <property type="molecule type" value="Genomic_DNA"/>
</dbReference>
<evidence type="ECO:0000256" key="6">
    <source>
        <dbReference type="HAMAP-Rule" id="MF_01208"/>
    </source>
</evidence>
<dbReference type="InterPro" id="IPR029057">
    <property type="entry name" value="PRTase-like"/>
</dbReference>
<keyword evidence="6" id="KW-0460">Magnesium</keyword>
<dbReference type="SUPFAM" id="SSF53271">
    <property type="entry name" value="PRTase-like"/>
    <property type="match status" value="1"/>
</dbReference>
<feature type="binding site" evidence="6">
    <location>
        <position position="95"/>
    </location>
    <ligand>
        <name>5-phospho-alpha-D-ribose 1-diphosphate</name>
        <dbReference type="ChEBI" id="CHEBI:58017"/>
        <note>ligand shared between dimeric partners</note>
    </ligand>
</feature>
<comment type="pathway">
    <text evidence="1 6">Pyrimidine metabolism; UMP biosynthesis via de novo pathway; UMP from orotate: step 1/2.</text>
</comment>